<organism evidence="1 2">
    <name type="scientific">Rhabditophanes sp. KR3021</name>
    <dbReference type="NCBI Taxonomy" id="114890"/>
    <lineage>
        <taxon>Eukaryota</taxon>
        <taxon>Metazoa</taxon>
        <taxon>Ecdysozoa</taxon>
        <taxon>Nematoda</taxon>
        <taxon>Chromadorea</taxon>
        <taxon>Rhabditida</taxon>
        <taxon>Tylenchina</taxon>
        <taxon>Panagrolaimomorpha</taxon>
        <taxon>Strongyloidoidea</taxon>
        <taxon>Alloionematidae</taxon>
        <taxon>Rhabditophanes</taxon>
    </lineage>
</organism>
<sequence length="654" mass="73142">MNTPDDPVIHSPTVCQQGFMSGSNQSSNGSSFSSVFQPHQGLSSPTDSNSSSVQQTGSEIESRRRQKTCRVCGDHATGYNFNVISCESCKAFFRRNALRPKEFKCPYSDDCEINSVSRRFCQKCRLKRCMNVGMKKEWILNEEQLRRRKNSRLNHMTRHNGMGSMHEGSMPNTQNMSNQLQNGSFIGSPNSMEQFLLSSSNPNNVFTPSSIGMMNNNNLSSIAMMQQNMMGNQMLNNINSGRRSTLDMMMSPGNTIGSPGSVQSVQSSHSFGQSPPLIKQEIMMGMGDGNFSGQVFNNNGSPFPQAAVAGTRRQVAVPPLPQTISPQSPIEMHKDAQKVTMTVEYYNELCNKAKQTDVVIFKGGSPTDVENCSVKAGSMDGFEQGEPSIEPTKTYEDTFIKKEGGVGVGDFSLTDKELTELDNIRDSFQCMNEPLDNDSQAQATLTKKDHNAGDILNVMDITMRRLVKMAKKLLTFQQISETAKFALLKGGMIEMITIRGVTLFNPDENAWQTPIEGRTQISLDMFDKLKPEIKDQQKNGFLQFFHLLHEDVRKNELAIDMIVLIVLFDQSRDGLVSAEDKRMVQMLHESYVNLYKRYLGNVYKDKAPERYEKLPQALKALRTVAENAVTIFMGAKDTEKAASLPKEFFTTQDH</sequence>
<dbReference type="Proteomes" id="UP000095286">
    <property type="component" value="Unplaced"/>
</dbReference>
<proteinExistence type="predicted"/>
<protein>
    <submittedName>
        <fullName evidence="2">Nuclear hormone receptor HR96</fullName>
    </submittedName>
</protein>
<accession>A0AC35UC54</accession>
<reference evidence="2" key="1">
    <citation type="submission" date="2016-11" db="UniProtKB">
        <authorList>
            <consortium name="WormBaseParasite"/>
        </authorList>
    </citation>
    <scope>IDENTIFICATION</scope>
    <source>
        <strain evidence="2">KR3021</strain>
    </source>
</reference>
<evidence type="ECO:0000313" key="1">
    <source>
        <dbReference type="Proteomes" id="UP000095286"/>
    </source>
</evidence>
<evidence type="ECO:0000313" key="2">
    <source>
        <dbReference type="WBParaSite" id="RSKR_0001015700.1"/>
    </source>
</evidence>
<dbReference type="WBParaSite" id="RSKR_0001015700.1">
    <property type="protein sequence ID" value="RSKR_0001015700.1"/>
    <property type="gene ID" value="RSKR_0001015700"/>
</dbReference>
<name>A0AC35UC54_9BILA</name>